<evidence type="ECO:0000313" key="2">
    <source>
        <dbReference type="Proteomes" id="UP001597183"/>
    </source>
</evidence>
<name>A0ABW4AJF7_9ACTN</name>
<gene>
    <name evidence="1" type="ORF">ACFQ5G_33810</name>
</gene>
<comment type="caution">
    <text evidence="1">The sequence shown here is derived from an EMBL/GenBank/DDBJ whole genome shotgun (WGS) entry which is preliminary data.</text>
</comment>
<reference evidence="2" key="1">
    <citation type="journal article" date="2019" name="Int. J. Syst. Evol. Microbiol.">
        <title>The Global Catalogue of Microorganisms (GCM) 10K type strain sequencing project: providing services to taxonomists for standard genome sequencing and annotation.</title>
        <authorList>
            <consortium name="The Broad Institute Genomics Platform"/>
            <consortium name="The Broad Institute Genome Sequencing Center for Infectious Disease"/>
            <person name="Wu L."/>
            <person name="Ma J."/>
        </authorList>
    </citation>
    <scope>NUCLEOTIDE SEQUENCE [LARGE SCALE GENOMIC DNA]</scope>
    <source>
        <strain evidence="2">CCM 7526</strain>
    </source>
</reference>
<accession>A0ABW4AJF7</accession>
<dbReference type="EMBL" id="JBHTMK010000043">
    <property type="protein sequence ID" value="MFD1370340.1"/>
    <property type="molecule type" value="Genomic_DNA"/>
</dbReference>
<evidence type="ECO:0000313" key="1">
    <source>
        <dbReference type="EMBL" id="MFD1370340.1"/>
    </source>
</evidence>
<dbReference type="Proteomes" id="UP001597183">
    <property type="component" value="Unassembled WGS sequence"/>
</dbReference>
<proteinExistence type="predicted"/>
<sequence length="102" mass="11117">METLTEKIGAASVSIMKADYDLTGKGFVRWAADQGNPVEGSRCTNRFRFAGSKSTQVKPNMMLCWRVSADRSVAAVTFGAKDSQTTAAETAQVVARHWAETR</sequence>
<dbReference type="RefSeq" id="WP_378079029.1">
    <property type="nucleotide sequence ID" value="NZ_JBHTMK010000043.1"/>
</dbReference>
<keyword evidence="2" id="KW-1185">Reference proteome</keyword>
<protein>
    <submittedName>
        <fullName evidence="1">Uncharacterized protein</fullName>
    </submittedName>
</protein>
<organism evidence="1 2">
    <name type="scientific">Actinoplanes sichuanensis</name>
    <dbReference type="NCBI Taxonomy" id="512349"/>
    <lineage>
        <taxon>Bacteria</taxon>
        <taxon>Bacillati</taxon>
        <taxon>Actinomycetota</taxon>
        <taxon>Actinomycetes</taxon>
        <taxon>Micromonosporales</taxon>
        <taxon>Micromonosporaceae</taxon>
        <taxon>Actinoplanes</taxon>
    </lineage>
</organism>